<gene>
    <name evidence="2" type="ORF">J2S15_002902</name>
</gene>
<dbReference type="EMBL" id="JAUSUR010000005">
    <property type="protein sequence ID" value="MDQ0362149.1"/>
    <property type="molecule type" value="Genomic_DNA"/>
</dbReference>
<reference evidence="2 3" key="1">
    <citation type="submission" date="2023-07" db="EMBL/GenBank/DDBJ databases">
        <title>Genomic Encyclopedia of Type Strains, Phase IV (KMG-IV): sequencing the most valuable type-strain genomes for metagenomic binning, comparative biology and taxonomic classification.</title>
        <authorList>
            <person name="Goeker M."/>
        </authorList>
    </citation>
    <scope>NUCLEOTIDE SEQUENCE [LARGE SCALE GENOMIC DNA]</scope>
    <source>
        <strain evidence="2 3">DSM 16784</strain>
    </source>
</reference>
<comment type="caution">
    <text evidence="2">The sequence shown here is derived from an EMBL/GenBank/DDBJ whole genome shotgun (WGS) entry which is preliminary data.</text>
</comment>
<protein>
    <recommendedName>
        <fullName evidence="1">TNT domain-containing protein</fullName>
    </recommendedName>
</protein>
<evidence type="ECO:0000313" key="3">
    <source>
        <dbReference type="Proteomes" id="UP001230220"/>
    </source>
</evidence>
<sequence>MNKKIDLNGLSFISYVATDLDAHLDDLISVNTIIADVGSFIEYQGLQYELGYSYSNQKKKLNTLSDDIETFANAATTGSNNNHANSKSVADILYACVEHPFYLSLDDTIERLSKVEIDEYEVKNTNGIVSKKESWNQIGYRDYERVLNSVTYDNLNINDILKSQYSRDRMRGNYERYLQALYPDIKDISAIDADMFYESYLASMLILADFDHTTLLENSLNILRTTGAVLAFGTLFFTALPGAATFLGVNVGGLSIASGIVNGGLSVVDALCLFNGTDINGNPLTPSERDALMATVTIDGVFLSISVAGKIRYNASKTANADTAFDVAKTADDIKYQQWLEYANLGVDQQTRMKLMDWSITPSPDLYIKYKEVYDNSKFFNQKTGSVIYPGTNGDVNLYGFINGQYEIETLQTGKIIDRYGSRDGYYLSPEGTPYESRALAPFMDGQPYARYEVIVPFDVKSGTVAPWFNQKGGGIQFLTDYTVNELIDLGWIKELK</sequence>
<name>A0ABU0E609_9FIRM</name>
<evidence type="ECO:0000313" key="2">
    <source>
        <dbReference type="EMBL" id="MDQ0362149.1"/>
    </source>
</evidence>
<accession>A0ABU0E609</accession>
<keyword evidence="3" id="KW-1185">Reference proteome</keyword>
<dbReference type="InterPro" id="IPR025331">
    <property type="entry name" value="TNT"/>
</dbReference>
<organism evidence="2 3">
    <name type="scientific">Breznakia pachnodae</name>
    <dbReference type="NCBI Taxonomy" id="265178"/>
    <lineage>
        <taxon>Bacteria</taxon>
        <taxon>Bacillati</taxon>
        <taxon>Bacillota</taxon>
        <taxon>Erysipelotrichia</taxon>
        <taxon>Erysipelotrichales</taxon>
        <taxon>Erysipelotrichaceae</taxon>
        <taxon>Breznakia</taxon>
    </lineage>
</organism>
<dbReference type="InterPro" id="IPR053024">
    <property type="entry name" value="Fungal_surface_NADase"/>
</dbReference>
<dbReference type="PANTHER" id="PTHR42059">
    <property type="entry name" value="TNT DOMAIN-CONTAINING PROTEIN"/>
    <property type="match status" value="1"/>
</dbReference>
<dbReference type="Pfam" id="PF14021">
    <property type="entry name" value="TNT"/>
    <property type="match status" value="1"/>
</dbReference>
<feature type="domain" description="TNT" evidence="1">
    <location>
        <begin position="410"/>
        <end position="495"/>
    </location>
</feature>
<proteinExistence type="predicted"/>
<evidence type="ECO:0000259" key="1">
    <source>
        <dbReference type="Pfam" id="PF14021"/>
    </source>
</evidence>
<dbReference type="Proteomes" id="UP001230220">
    <property type="component" value="Unassembled WGS sequence"/>
</dbReference>
<dbReference type="RefSeq" id="WP_307409496.1">
    <property type="nucleotide sequence ID" value="NZ_JAUSUR010000005.1"/>
</dbReference>
<dbReference type="PANTHER" id="PTHR42059:SF1">
    <property type="entry name" value="TNT DOMAIN-CONTAINING PROTEIN"/>
    <property type="match status" value="1"/>
</dbReference>